<evidence type="ECO:0000313" key="3">
    <source>
        <dbReference type="EMBL" id="MBA9084292.1"/>
    </source>
</evidence>
<comment type="caution">
    <text evidence="3">The sequence shown here is derived from an EMBL/GenBank/DDBJ whole genome shotgun (WGS) entry which is preliminary data.</text>
</comment>
<name>A0A7W3SQI9_9BACL</name>
<dbReference type="InterPro" id="IPR010499">
    <property type="entry name" value="AraC_E-bd"/>
</dbReference>
<gene>
    <name evidence="3" type="ORF">FHR92_000746</name>
</gene>
<dbReference type="Pfam" id="PF14526">
    <property type="entry name" value="Cass2"/>
    <property type="match status" value="1"/>
</dbReference>
<protein>
    <submittedName>
        <fullName evidence="3">DNA gyrase inhibitor GyrI</fullName>
    </submittedName>
</protein>
<dbReference type="SUPFAM" id="SSF55136">
    <property type="entry name" value="Probable bacterial effector-binding domain"/>
    <property type="match status" value="1"/>
</dbReference>
<sequence>MKQIAIILDDACQIHTLEVMQKNLSELNEEIAALNTVRDILKILVSRLDVSIRKKVRLDLLEDTELMDVIRVLNPSKTNLKEEHSMDELVNASKVLEGKMEIRIVYLPPATVAACQHTGENPEELAGEKTYTFIKESNLSVLKPDFRLYGFNNPSPQEGQAEYGYEFWVTIPDNMELQEPFVKKRFAGGLYAAHCIKFGNFNEWETFTNLLKYNEEYEIDWREPHGMGGCLEEELNIFTNILEGVKKAEQLDLLIPIKKRGK</sequence>
<evidence type="ECO:0000259" key="2">
    <source>
        <dbReference type="SMART" id="SM00871"/>
    </source>
</evidence>
<feature type="domain" description="AraC effector-binding" evidence="2">
    <location>
        <begin position="100"/>
        <end position="258"/>
    </location>
</feature>
<organism evidence="3 4">
    <name type="scientific">Fontibacillus solani</name>
    <dbReference type="NCBI Taxonomy" id="1572857"/>
    <lineage>
        <taxon>Bacteria</taxon>
        <taxon>Bacillati</taxon>
        <taxon>Bacillota</taxon>
        <taxon>Bacilli</taxon>
        <taxon>Bacillales</taxon>
        <taxon>Paenibacillaceae</taxon>
        <taxon>Fontibacillus</taxon>
    </lineage>
</organism>
<dbReference type="AlphaFoldDB" id="A0A7W3SQI9"/>
<keyword evidence="1" id="KW-0175">Coiled coil</keyword>
<reference evidence="3 4" key="1">
    <citation type="submission" date="2020-08" db="EMBL/GenBank/DDBJ databases">
        <title>Genomic Encyclopedia of Type Strains, Phase III (KMG-III): the genomes of soil and plant-associated and newly described type strains.</title>
        <authorList>
            <person name="Whitman W."/>
        </authorList>
    </citation>
    <scope>NUCLEOTIDE SEQUENCE [LARGE SCALE GENOMIC DNA]</scope>
    <source>
        <strain evidence="3 4">CECT 8693</strain>
    </source>
</reference>
<accession>A0A7W3SQI9</accession>
<evidence type="ECO:0000256" key="1">
    <source>
        <dbReference type="SAM" id="Coils"/>
    </source>
</evidence>
<feature type="coiled-coil region" evidence="1">
    <location>
        <begin position="17"/>
        <end position="44"/>
    </location>
</feature>
<dbReference type="Gene3D" id="3.20.80.10">
    <property type="entry name" value="Regulatory factor, effector binding domain"/>
    <property type="match status" value="1"/>
</dbReference>
<dbReference type="InterPro" id="IPR029441">
    <property type="entry name" value="Cass2"/>
</dbReference>
<dbReference type="EMBL" id="JACJIP010000003">
    <property type="protein sequence ID" value="MBA9084292.1"/>
    <property type="molecule type" value="Genomic_DNA"/>
</dbReference>
<dbReference type="Proteomes" id="UP000567067">
    <property type="component" value="Unassembled WGS sequence"/>
</dbReference>
<proteinExistence type="predicted"/>
<evidence type="ECO:0000313" key="4">
    <source>
        <dbReference type="Proteomes" id="UP000567067"/>
    </source>
</evidence>
<dbReference type="InterPro" id="IPR011256">
    <property type="entry name" value="Reg_factor_effector_dom_sf"/>
</dbReference>
<dbReference type="SMART" id="SM00871">
    <property type="entry name" value="AraC_E_bind"/>
    <property type="match status" value="1"/>
</dbReference>
<keyword evidence="4" id="KW-1185">Reference proteome</keyword>